<evidence type="ECO:0000313" key="2">
    <source>
        <dbReference type="Proteomes" id="UP001056500"/>
    </source>
</evidence>
<gene>
    <name evidence="1" type="ORF">NDK47_08830</name>
</gene>
<protein>
    <recommendedName>
        <fullName evidence="3">MerR family transcriptional regulator</fullName>
    </recommendedName>
</protein>
<proteinExistence type="predicted"/>
<dbReference type="EMBL" id="CP098755">
    <property type="protein sequence ID" value="USG67358.1"/>
    <property type="molecule type" value="Genomic_DNA"/>
</dbReference>
<organism evidence="1 2">
    <name type="scientific">Brevibacillus ruminantium</name>
    <dbReference type="NCBI Taxonomy" id="2950604"/>
    <lineage>
        <taxon>Bacteria</taxon>
        <taxon>Bacillati</taxon>
        <taxon>Bacillota</taxon>
        <taxon>Bacilli</taxon>
        <taxon>Bacillales</taxon>
        <taxon>Paenibacillaceae</taxon>
        <taxon>Brevibacillus</taxon>
    </lineage>
</organism>
<sequence>MERYYTLSTISRKLSASNKTQFVTEDTVWKWVKQGILKAERVPDNVVDWGKYPYWVEETQLQAVLQSMGYDISLFCDKAD</sequence>
<evidence type="ECO:0000313" key="1">
    <source>
        <dbReference type="EMBL" id="USG67358.1"/>
    </source>
</evidence>
<dbReference type="RefSeq" id="WP_251874457.1">
    <property type="nucleotide sequence ID" value="NZ_CP098755.1"/>
</dbReference>
<evidence type="ECO:0008006" key="3">
    <source>
        <dbReference type="Google" id="ProtNLM"/>
    </source>
</evidence>
<reference evidence="1" key="1">
    <citation type="submission" date="2022-06" db="EMBL/GenBank/DDBJ databases">
        <title>Genome sequencing of Brevibacillus sp. BB3-R1.</title>
        <authorList>
            <person name="Heo J."/>
            <person name="Lee D."/>
            <person name="Won M."/>
            <person name="Han B.-H."/>
            <person name="Hong S.-B."/>
            <person name="Kwon S.-W."/>
        </authorList>
    </citation>
    <scope>NUCLEOTIDE SEQUENCE</scope>
    <source>
        <strain evidence="1">BB3-R1</strain>
    </source>
</reference>
<keyword evidence="2" id="KW-1185">Reference proteome</keyword>
<name>A0ABY4WML0_9BACL</name>
<accession>A0ABY4WML0</accession>
<dbReference type="Proteomes" id="UP001056500">
    <property type="component" value="Chromosome"/>
</dbReference>